<proteinExistence type="predicted"/>
<dbReference type="WBParaSite" id="SMUV_0000804701-mRNA-1">
    <property type="protein sequence ID" value="SMUV_0000804701-mRNA-1"/>
    <property type="gene ID" value="SMUV_0000804701"/>
</dbReference>
<keyword evidence="1" id="KW-1185">Reference proteome</keyword>
<name>A0A0N5ATA1_9BILA</name>
<sequence length="74" mass="8556">MAAEMKTAVAFDVIIDEVMDDEFGSVKMHQKPVIITLNWLLGLEHLTRSRDLEQDSSLRTPDESNLRRLVLLFR</sequence>
<dbReference type="AlphaFoldDB" id="A0A0N5ATA1"/>
<evidence type="ECO:0000313" key="2">
    <source>
        <dbReference type="WBParaSite" id="SMUV_0000804701-mRNA-1"/>
    </source>
</evidence>
<evidence type="ECO:0000313" key="1">
    <source>
        <dbReference type="Proteomes" id="UP000046393"/>
    </source>
</evidence>
<accession>A0A0N5ATA1</accession>
<organism evidence="1 2">
    <name type="scientific">Syphacia muris</name>
    <dbReference type="NCBI Taxonomy" id="451379"/>
    <lineage>
        <taxon>Eukaryota</taxon>
        <taxon>Metazoa</taxon>
        <taxon>Ecdysozoa</taxon>
        <taxon>Nematoda</taxon>
        <taxon>Chromadorea</taxon>
        <taxon>Rhabditida</taxon>
        <taxon>Spirurina</taxon>
        <taxon>Oxyuridomorpha</taxon>
        <taxon>Oxyuroidea</taxon>
        <taxon>Oxyuridae</taxon>
        <taxon>Syphacia</taxon>
    </lineage>
</organism>
<protein>
    <submittedName>
        <fullName evidence="2">Uncharacterized protein</fullName>
    </submittedName>
</protein>
<reference evidence="2" key="1">
    <citation type="submission" date="2017-02" db="UniProtKB">
        <authorList>
            <consortium name="WormBaseParasite"/>
        </authorList>
    </citation>
    <scope>IDENTIFICATION</scope>
</reference>
<dbReference type="Proteomes" id="UP000046393">
    <property type="component" value="Unplaced"/>
</dbReference>